<dbReference type="Pfam" id="PF13517">
    <property type="entry name" value="FG-GAP_3"/>
    <property type="match status" value="1"/>
</dbReference>
<evidence type="ECO:0000313" key="5">
    <source>
        <dbReference type="Proteomes" id="UP000601223"/>
    </source>
</evidence>
<dbReference type="SUPFAM" id="SSF69318">
    <property type="entry name" value="Integrin alpha N-terminal domain"/>
    <property type="match status" value="1"/>
</dbReference>
<dbReference type="InterPro" id="IPR025442">
    <property type="entry name" value="DUF4185"/>
</dbReference>
<sequence>MRSPRLTGAVAITALVLAGLGGAASAAPPGVSGPAAAPAALAAVSGSAERIAKLTGPGSINATDTKWQLKATDLGIMWDNGSGQILTLFGDTFGNGWTGPGGGVGNGATIDWRCNTLVRSSDRRLADGMTYDSAVLDRPGHAGTVLPCKQINFDEMTVIPTAAISVGNRQYMHYMSINHWGDAGRWYTNYAGIAYSDDNGQTWVKDADARWQNTPASDNRFQMAAMLRQSGYVYLYGTPNGRFGNAYLARVPETQLLEPSAYRYWNGSGWITDQWASAVVAAGPVGEVSVLYSRYLGRYVMAYLNEARAALVLRTAPTPMGPWGAEEVIATAAQYAGLYGSFLHPWSADSNSPYLYFTMSQWDPYNVWLMRVRLTGGGMFGGSPTDFTGDGRADVVTFTQDHNGDAYVAPSTGTAFAGGGKWHDWFAPFNETPLTGDFTGDGRDDAVTLTGAPLYDAYVAPSTGSAFGAGVKWHDRLVIGSELPAVGDVDNDGRDDLVVFTHDGEGDVFVALSTGSSFANPVKWHEFFAPWGEFPALGDVNGDGRDDLITFTLGGTNDVYVALSTGGSFGAGQKWHDFFGVDGESPRVGDVNGDGRADLVTFTCNAQADVYVALSTGTGFSGTTVKWNDFFCLAGEFPYLGDVNRDNRDDIIVFSQNPSNDVYVGLSTGSGFAGGVKWHDFFGLTGERTY</sequence>
<name>A0A8J3JJ79_9ACTN</name>
<gene>
    <name evidence="4" type="ORF">Cba03nite_27760</name>
</gene>
<dbReference type="EMBL" id="BONF01000014">
    <property type="protein sequence ID" value="GIF81427.1"/>
    <property type="molecule type" value="Genomic_DNA"/>
</dbReference>
<feature type="chain" id="PRO_5035318974" description="DUF4185 domain-containing protein" evidence="2">
    <location>
        <begin position="27"/>
        <end position="690"/>
    </location>
</feature>
<protein>
    <recommendedName>
        <fullName evidence="3">DUF4185 domain-containing protein</fullName>
    </recommendedName>
</protein>
<evidence type="ECO:0000259" key="3">
    <source>
        <dbReference type="Pfam" id="PF13810"/>
    </source>
</evidence>
<evidence type="ECO:0000313" key="4">
    <source>
        <dbReference type="EMBL" id="GIF81427.1"/>
    </source>
</evidence>
<accession>A0A8J3JJ79</accession>
<reference evidence="4 5" key="1">
    <citation type="submission" date="2021-01" db="EMBL/GenBank/DDBJ databases">
        <title>Whole genome shotgun sequence of Catellatospora bangladeshensis NBRC 107357.</title>
        <authorList>
            <person name="Komaki H."/>
            <person name="Tamura T."/>
        </authorList>
    </citation>
    <scope>NUCLEOTIDE SEQUENCE [LARGE SCALE GENOMIC DNA]</scope>
    <source>
        <strain evidence="4 5">NBRC 107357</strain>
    </source>
</reference>
<dbReference type="PANTHER" id="PTHR46580">
    <property type="entry name" value="SENSOR KINASE-RELATED"/>
    <property type="match status" value="1"/>
</dbReference>
<comment type="caution">
    <text evidence="4">The sequence shown here is derived from an EMBL/GenBank/DDBJ whole genome shotgun (WGS) entry which is preliminary data.</text>
</comment>
<dbReference type="InterPro" id="IPR013517">
    <property type="entry name" value="FG-GAP"/>
</dbReference>
<dbReference type="Pfam" id="PF13810">
    <property type="entry name" value="DUF4185"/>
    <property type="match status" value="1"/>
</dbReference>
<dbReference type="RefSeq" id="WP_203745835.1">
    <property type="nucleotide sequence ID" value="NZ_BONF01000014.1"/>
</dbReference>
<feature type="domain" description="DUF4185" evidence="3">
    <location>
        <begin position="59"/>
        <end position="371"/>
    </location>
</feature>
<dbReference type="PANTHER" id="PTHR46580:SF2">
    <property type="entry name" value="MAM DOMAIN-CONTAINING PROTEIN"/>
    <property type="match status" value="1"/>
</dbReference>
<organism evidence="4 5">
    <name type="scientific">Catellatospora bangladeshensis</name>
    <dbReference type="NCBI Taxonomy" id="310355"/>
    <lineage>
        <taxon>Bacteria</taxon>
        <taxon>Bacillati</taxon>
        <taxon>Actinomycetota</taxon>
        <taxon>Actinomycetes</taxon>
        <taxon>Micromonosporales</taxon>
        <taxon>Micromonosporaceae</taxon>
        <taxon>Catellatospora</taxon>
    </lineage>
</organism>
<dbReference type="InterPro" id="IPR028994">
    <property type="entry name" value="Integrin_alpha_N"/>
</dbReference>
<dbReference type="AlphaFoldDB" id="A0A8J3JJ79"/>
<dbReference type="Gene3D" id="2.130.10.130">
    <property type="entry name" value="Integrin alpha, N-terminal"/>
    <property type="match status" value="2"/>
</dbReference>
<keyword evidence="1 2" id="KW-0732">Signal</keyword>
<evidence type="ECO:0000256" key="1">
    <source>
        <dbReference type="ARBA" id="ARBA00022729"/>
    </source>
</evidence>
<keyword evidence="5" id="KW-1185">Reference proteome</keyword>
<dbReference type="Proteomes" id="UP000601223">
    <property type="component" value="Unassembled WGS sequence"/>
</dbReference>
<evidence type="ECO:0000256" key="2">
    <source>
        <dbReference type="SAM" id="SignalP"/>
    </source>
</evidence>
<proteinExistence type="predicted"/>
<feature type="signal peptide" evidence="2">
    <location>
        <begin position="1"/>
        <end position="26"/>
    </location>
</feature>